<keyword evidence="8 11" id="KW-0675">Receptor</keyword>
<dbReference type="InterPro" id="IPR004117">
    <property type="entry name" value="7tm6_olfct_rcpt"/>
</dbReference>
<keyword evidence="12" id="KW-1185">Reference proteome</keyword>
<evidence type="ECO:0000256" key="8">
    <source>
        <dbReference type="ARBA" id="ARBA00023170"/>
    </source>
</evidence>
<keyword evidence="2" id="KW-1003">Cell membrane</keyword>
<reference evidence="11 12" key="1">
    <citation type="journal article" date="2024" name="BMC Genomics">
        <title>De novo assembly and annotation of Popillia japonica's genome with initial clues to its potential as an invasive pest.</title>
        <authorList>
            <person name="Cucini C."/>
            <person name="Boschi S."/>
            <person name="Funari R."/>
            <person name="Cardaioli E."/>
            <person name="Iannotti N."/>
            <person name="Marturano G."/>
            <person name="Paoli F."/>
            <person name="Bruttini M."/>
            <person name="Carapelli A."/>
            <person name="Frati F."/>
            <person name="Nardi F."/>
        </authorList>
    </citation>
    <scope>NUCLEOTIDE SEQUENCE [LARGE SCALE GENOMIC DNA]</scope>
    <source>
        <strain evidence="11">DMR45628</strain>
    </source>
</reference>
<gene>
    <name evidence="11" type="ORF">QE152_g15298</name>
</gene>
<keyword evidence="3" id="KW-0716">Sensory transduction</keyword>
<feature type="transmembrane region" description="Helical" evidence="10">
    <location>
        <begin position="69"/>
        <end position="88"/>
    </location>
</feature>
<sequence length="99" mass="11365">MNVLSMCGYSGVAFAQMATYHILGNEVIYKSDKIIESSCTSKWYQLDIQSKRTLLLLMERAKRPLIVKLYKFVFISLDSLGVIVRWAYSVFALIKARYG</sequence>
<dbReference type="PANTHER" id="PTHR21137:SF35">
    <property type="entry name" value="ODORANT RECEPTOR 19A-RELATED"/>
    <property type="match status" value="1"/>
</dbReference>
<protein>
    <submittedName>
        <fullName evidence="11">7tm Odorant receptor</fullName>
    </submittedName>
</protein>
<keyword evidence="4 10" id="KW-0812">Transmembrane</keyword>
<dbReference type="GO" id="GO:0005549">
    <property type="term" value="F:odorant binding"/>
    <property type="evidence" value="ECO:0007669"/>
    <property type="project" value="InterPro"/>
</dbReference>
<keyword evidence="7 10" id="KW-0472">Membrane</keyword>
<evidence type="ECO:0000256" key="9">
    <source>
        <dbReference type="ARBA" id="ARBA00023224"/>
    </source>
</evidence>
<evidence type="ECO:0000256" key="4">
    <source>
        <dbReference type="ARBA" id="ARBA00022692"/>
    </source>
</evidence>
<dbReference type="GO" id="GO:0005886">
    <property type="term" value="C:plasma membrane"/>
    <property type="evidence" value="ECO:0007669"/>
    <property type="project" value="UniProtKB-SubCell"/>
</dbReference>
<evidence type="ECO:0000313" key="11">
    <source>
        <dbReference type="EMBL" id="KAK9730332.1"/>
    </source>
</evidence>
<evidence type="ECO:0000256" key="10">
    <source>
        <dbReference type="SAM" id="Phobius"/>
    </source>
</evidence>
<dbReference type="GO" id="GO:0007165">
    <property type="term" value="P:signal transduction"/>
    <property type="evidence" value="ECO:0007669"/>
    <property type="project" value="UniProtKB-KW"/>
</dbReference>
<evidence type="ECO:0000313" key="12">
    <source>
        <dbReference type="Proteomes" id="UP001458880"/>
    </source>
</evidence>
<comment type="subcellular location">
    <subcellularLocation>
        <location evidence="1">Cell membrane</location>
        <topology evidence="1">Multi-pass membrane protein</topology>
    </subcellularLocation>
</comment>
<dbReference type="EMBL" id="JASPKY010000148">
    <property type="protein sequence ID" value="KAK9730332.1"/>
    <property type="molecule type" value="Genomic_DNA"/>
</dbReference>
<keyword evidence="6 10" id="KW-1133">Transmembrane helix</keyword>
<proteinExistence type="predicted"/>
<evidence type="ECO:0000256" key="6">
    <source>
        <dbReference type="ARBA" id="ARBA00022989"/>
    </source>
</evidence>
<organism evidence="11 12">
    <name type="scientific">Popillia japonica</name>
    <name type="common">Japanese beetle</name>
    <dbReference type="NCBI Taxonomy" id="7064"/>
    <lineage>
        <taxon>Eukaryota</taxon>
        <taxon>Metazoa</taxon>
        <taxon>Ecdysozoa</taxon>
        <taxon>Arthropoda</taxon>
        <taxon>Hexapoda</taxon>
        <taxon>Insecta</taxon>
        <taxon>Pterygota</taxon>
        <taxon>Neoptera</taxon>
        <taxon>Endopterygota</taxon>
        <taxon>Coleoptera</taxon>
        <taxon>Polyphaga</taxon>
        <taxon>Scarabaeiformia</taxon>
        <taxon>Scarabaeidae</taxon>
        <taxon>Rutelinae</taxon>
        <taxon>Popillia</taxon>
    </lineage>
</organism>
<evidence type="ECO:0000256" key="7">
    <source>
        <dbReference type="ARBA" id="ARBA00023136"/>
    </source>
</evidence>
<dbReference type="Pfam" id="PF02949">
    <property type="entry name" value="7tm_6"/>
    <property type="match status" value="1"/>
</dbReference>
<dbReference type="AlphaFoldDB" id="A0AAW1L674"/>
<evidence type="ECO:0000256" key="3">
    <source>
        <dbReference type="ARBA" id="ARBA00022606"/>
    </source>
</evidence>
<accession>A0AAW1L674</accession>
<keyword evidence="9" id="KW-0807">Transducer</keyword>
<evidence type="ECO:0000256" key="5">
    <source>
        <dbReference type="ARBA" id="ARBA00022725"/>
    </source>
</evidence>
<name>A0AAW1L674_POPJA</name>
<dbReference type="GO" id="GO:0004984">
    <property type="term" value="F:olfactory receptor activity"/>
    <property type="evidence" value="ECO:0007669"/>
    <property type="project" value="InterPro"/>
</dbReference>
<dbReference type="Proteomes" id="UP001458880">
    <property type="component" value="Unassembled WGS sequence"/>
</dbReference>
<evidence type="ECO:0000256" key="1">
    <source>
        <dbReference type="ARBA" id="ARBA00004651"/>
    </source>
</evidence>
<dbReference type="PANTHER" id="PTHR21137">
    <property type="entry name" value="ODORANT RECEPTOR"/>
    <property type="match status" value="1"/>
</dbReference>
<keyword evidence="5" id="KW-0552">Olfaction</keyword>
<evidence type="ECO:0000256" key="2">
    <source>
        <dbReference type="ARBA" id="ARBA00022475"/>
    </source>
</evidence>
<comment type="caution">
    <text evidence="11">The sequence shown here is derived from an EMBL/GenBank/DDBJ whole genome shotgun (WGS) entry which is preliminary data.</text>
</comment>